<sequence>MDQLPMEILDMIISNVQSCDEHHRHSPHTSIIYSDADRLRLKEIGLVNLAFRRSVARVLFQHVIIPIDSQLLFLSRFGDLAGSGFATRVKTIQFDIVTSELLQSWCGDDEEEEEEEDDDDDDDEEEEEEDNSEKAITKISLILEKFPNLQTVVLKFGEAGEADLFRMLIAPLIISLARARLMKMAELRLPDFSRVLEQFVNTNNDGVDQFLLKIQHLHLMESDDRLVDFNILSQGIPDLRCLTVEGQSTYTICPEIQNHFHNLESLEFREMQISARNLLAVIQHCRQTIKYIALHRIILSSASWLHVLHQIKIMSLCLKAFDCHLTTYPMDDNHNKIWTLYGRFLRDQRYIPHALGEIQRQVNVNRLTMGLDPWHATIFQYLDHQPLEVAMGPRLYQELVSQSQRFT</sequence>
<feature type="compositionally biased region" description="Acidic residues" evidence="1">
    <location>
        <begin position="107"/>
        <end position="131"/>
    </location>
</feature>
<dbReference type="EMBL" id="MIKG01000001">
    <property type="protein sequence ID" value="RAO64873.1"/>
    <property type="molecule type" value="Genomic_DNA"/>
</dbReference>
<dbReference type="Gene3D" id="3.80.10.10">
    <property type="entry name" value="Ribonuclease Inhibitor"/>
    <property type="match status" value="1"/>
</dbReference>
<dbReference type="GeneID" id="63790102"/>
<comment type="caution">
    <text evidence="2">The sequence shown here is derived from an EMBL/GenBank/DDBJ whole genome shotgun (WGS) entry which is preliminary data.</text>
</comment>
<keyword evidence="3" id="KW-1185">Reference proteome</keyword>
<accession>A0A364KMV5</accession>
<dbReference type="OrthoDB" id="4505556at2759"/>
<name>A0A364KMV5_TALAM</name>
<dbReference type="AlphaFoldDB" id="A0A364KMV5"/>
<evidence type="ECO:0000313" key="2">
    <source>
        <dbReference type="EMBL" id="RAO64873.1"/>
    </source>
</evidence>
<dbReference type="SUPFAM" id="SSF52047">
    <property type="entry name" value="RNI-like"/>
    <property type="match status" value="1"/>
</dbReference>
<dbReference type="RefSeq" id="XP_040729390.1">
    <property type="nucleotide sequence ID" value="XM_040881700.1"/>
</dbReference>
<feature type="region of interest" description="Disordered" evidence="1">
    <location>
        <begin position="107"/>
        <end position="134"/>
    </location>
</feature>
<gene>
    <name evidence="2" type="ORF">BHQ10_000885</name>
</gene>
<reference evidence="2 3" key="1">
    <citation type="journal article" date="2017" name="Biotechnol. Biofuels">
        <title>Differential beta-glucosidase expression as a function of carbon source availability in Talaromyces amestolkiae: a genomic and proteomic approach.</title>
        <authorList>
            <person name="de Eugenio L.I."/>
            <person name="Mendez-Liter J.A."/>
            <person name="Nieto-Dominguez M."/>
            <person name="Alonso L."/>
            <person name="Gil-Munoz J."/>
            <person name="Barriuso J."/>
            <person name="Prieto A."/>
            <person name="Martinez M.J."/>
        </authorList>
    </citation>
    <scope>NUCLEOTIDE SEQUENCE [LARGE SCALE GENOMIC DNA]</scope>
    <source>
        <strain evidence="2 3">CIB</strain>
    </source>
</reference>
<organism evidence="2 3">
    <name type="scientific">Talaromyces amestolkiae</name>
    <dbReference type="NCBI Taxonomy" id="1196081"/>
    <lineage>
        <taxon>Eukaryota</taxon>
        <taxon>Fungi</taxon>
        <taxon>Dikarya</taxon>
        <taxon>Ascomycota</taxon>
        <taxon>Pezizomycotina</taxon>
        <taxon>Eurotiomycetes</taxon>
        <taxon>Eurotiomycetidae</taxon>
        <taxon>Eurotiales</taxon>
        <taxon>Trichocomaceae</taxon>
        <taxon>Talaromyces</taxon>
        <taxon>Talaromyces sect. Talaromyces</taxon>
    </lineage>
</organism>
<protein>
    <submittedName>
        <fullName evidence="2">Uncharacterized protein</fullName>
    </submittedName>
</protein>
<evidence type="ECO:0000313" key="3">
    <source>
        <dbReference type="Proteomes" id="UP000249363"/>
    </source>
</evidence>
<proteinExistence type="predicted"/>
<dbReference type="InterPro" id="IPR032675">
    <property type="entry name" value="LRR_dom_sf"/>
</dbReference>
<evidence type="ECO:0000256" key="1">
    <source>
        <dbReference type="SAM" id="MobiDB-lite"/>
    </source>
</evidence>
<dbReference type="Proteomes" id="UP000249363">
    <property type="component" value="Unassembled WGS sequence"/>
</dbReference>